<evidence type="ECO:0000313" key="2">
    <source>
        <dbReference type="EMBL" id="CAH7678650.1"/>
    </source>
</evidence>
<proteinExistence type="predicted"/>
<accession>A0AAV0B526</accession>
<evidence type="ECO:0000313" key="3">
    <source>
        <dbReference type="Proteomes" id="UP001153365"/>
    </source>
</evidence>
<sequence>MYSDNEQLYSSEGESEPPKKNFKSNSSIGNSSKAPLSGTSLQGRGLVNTPMQNNHTQEPNSSNRDFFVIPTSNSSHASVSDLDHHTNRPNLSSKNNYERCAHNLTKQSENLGNNTLELLLQTLEAQLEVQTGQESFFRYLSLDYICIMLHQLFISPDVESYTKGTDSDSRVIGNSLFSLAMNNLQNRPKEWKNKYLPISFCKEENEAHSIILKNILLQDKNPEQPIPRLIELTKFLLEWAAPKGTSYSNKEVKDKFKNIKIQCRFALLRVCAAYQHFCNHEAPWPKIDEQLEILKKKPQITVTGILLKKWQVRSTSKWLCFQRMNKLSKR</sequence>
<feature type="region of interest" description="Disordered" evidence="1">
    <location>
        <begin position="76"/>
        <end position="95"/>
    </location>
</feature>
<dbReference type="Proteomes" id="UP001153365">
    <property type="component" value="Unassembled WGS sequence"/>
</dbReference>
<feature type="compositionally biased region" description="Polar residues" evidence="1">
    <location>
        <begin position="23"/>
        <end position="42"/>
    </location>
</feature>
<comment type="caution">
    <text evidence="2">The sequence shown here is derived from an EMBL/GenBank/DDBJ whole genome shotgun (WGS) entry which is preliminary data.</text>
</comment>
<gene>
    <name evidence="2" type="ORF">PPACK8108_LOCUS13101</name>
</gene>
<reference evidence="2" key="1">
    <citation type="submission" date="2022-06" db="EMBL/GenBank/DDBJ databases">
        <authorList>
            <consortium name="SYNGENTA / RWTH Aachen University"/>
        </authorList>
    </citation>
    <scope>NUCLEOTIDE SEQUENCE</scope>
</reference>
<name>A0AAV0B526_PHAPC</name>
<feature type="region of interest" description="Disordered" evidence="1">
    <location>
        <begin position="1"/>
        <end position="70"/>
    </location>
</feature>
<protein>
    <submittedName>
        <fullName evidence="2">Uncharacterized protein</fullName>
    </submittedName>
</protein>
<keyword evidence="3" id="KW-1185">Reference proteome</keyword>
<feature type="compositionally biased region" description="Polar residues" evidence="1">
    <location>
        <begin position="49"/>
        <end position="70"/>
    </location>
</feature>
<organism evidence="2 3">
    <name type="scientific">Phakopsora pachyrhizi</name>
    <name type="common">Asian soybean rust disease fungus</name>
    <dbReference type="NCBI Taxonomy" id="170000"/>
    <lineage>
        <taxon>Eukaryota</taxon>
        <taxon>Fungi</taxon>
        <taxon>Dikarya</taxon>
        <taxon>Basidiomycota</taxon>
        <taxon>Pucciniomycotina</taxon>
        <taxon>Pucciniomycetes</taxon>
        <taxon>Pucciniales</taxon>
        <taxon>Phakopsoraceae</taxon>
        <taxon>Phakopsora</taxon>
    </lineage>
</organism>
<evidence type="ECO:0000256" key="1">
    <source>
        <dbReference type="SAM" id="MobiDB-lite"/>
    </source>
</evidence>
<dbReference type="AlphaFoldDB" id="A0AAV0B526"/>
<dbReference type="EMBL" id="CALTRL010003218">
    <property type="protein sequence ID" value="CAH7678650.1"/>
    <property type="molecule type" value="Genomic_DNA"/>
</dbReference>
<feature type="compositionally biased region" description="Polar residues" evidence="1">
    <location>
        <begin position="1"/>
        <end position="12"/>
    </location>
</feature>